<dbReference type="GO" id="GO:0008137">
    <property type="term" value="F:NADH dehydrogenase (ubiquinone) activity"/>
    <property type="evidence" value="ECO:0007669"/>
    <property type="project" value="UniProtKB-EC"/>
</dbReference>
<protein>
    <recommendedName>
        <fullName evidence="4 17">NADH-ubiquinone oxidoreductase chain 2</fullName>
        <ecNumber evidence="3 17">7.1.1.2</ecNumber>
    </recommendedName>
</protein>
<evidence type="ECO:0000256" key="15">
    <source>
        <dbReference type="ARBA" id="ARBA00023136"/>
    </source>
</evidence>
<dbReference type="InterPro" id="IPR010933">
    <property type="entry name" value="NADH_DH_su2_C"/>
</dbReference>
<feature type="domain" description="NADH dehydrogenase subunit 2 C-terminal" evidence="20">
    <location>
        <begin position="289"/>
        <end position="341"/>
    </location>
</feature>
<feature type="domain" description="NADH:quinone oxidoreductase/Mrp antiporter transmembrane" evidence="19">
    <location>
        <begin position="23"/>
        <end position="285"/>
    </location>
</feature>
<feature type="transmembrane region" description="Helical" evidence="17">
    <location>
        <begin position="93"/>
        <end position="114"/>
    </location>
</feature>
<feature type="transmembrane region" description="Helical" evidence="17">
    <location>
        <begin position="177"/>
        <end position="195"/>
    </location>
</feature>
<comment type="catalytic activity">
    <reaction evidence="16 17">
        <text>a ubiquinone + NADH + 5 H(+)(in) = a ubiquinol + NAD(+) + 4 H(+)(out)</text>
        <dbReference type="Rhea" id="RHEA:29091"/>
        <dbReference type="Rhea" id="RHEA-COMP:9565"/>
        <dbReference type="Rhea" id="RHEA-COMP:9566"/>
        <dbReference type="ChEBI" id="CHEBI:15378"/>
        <dbReference type="ChEBI" id="CHEBI:16389"/>
        <dbReference type="ChEBI" id="CHEBI:17976"/>
        <dbReference type="ChEBI" id="CHEBI:57540"/>
        <dbReference type="ChEBI" id="CHEBI:57945"/>
        <dbReference type="EC" id="7.1.1.2"/>
    </reaction>
</comment>
<feature type="transmembrane region" description="Helical" evidence="17">
    <location>
        <begin position="201"/>
        <end position="219"/>
    </location>
</feature>
<evidence type="ECO:0000256" key="4">
    <source>
        <dbReference type="ARBA" id="ARBA00021008"/>
    </source>
</evidence>
<reference evidence="21" key="1">
    <citation type="journal article" date="2013" name="Mol. Biol. Evol.">
        <title>Efficient Sequencing of Anuran mtDNAs and a Mitogenomic Exploration of the Phylogeny and Evolution of Frogs.</title>
        <authorList>
            <person name="Zhang P."/>
            <person name="Liang D."/>
            <person name="Mao R.L."/>
            <person name="Hillis D.M."/>
            <person name="Wake D.B."/>
            <person name="Cannatella D.C."/>
        </authorList>
    </citation>
    <scope>NUCLEOTIDE SEQUENCE</scope>
</reference>
<evidence type="ECO:0000256" key="5">
    <source>
        <dbReference type="ARBA" id="ARBA00022448"/>
    </source>
</evidence>
<evidence type="ECO:0000256" key="1">
    <source>
        <dbReference type="ARBA" id="ARBA00004448"/>
    </source>
</evidence>
<feature type="transmembrane region" description="Helical" evidence="17">
    <location>
        <begin position="280"/>
        <end position="304"/>
    </location>
</feature>
<dbReference type="PRINTS" id="PR01436">
    <property type="entry name" value="NADHDHGNASE2"/>
</dbReference>
<evidence type="ECO:0000256" key="8">
    <source>
        <dbReference type="ARBA" id="ARBA00022792"/>
    </source>
</evidence>
<keyword evidence="14 17" id="KW-0496">Mitochondrion</keyword>
<evidence type="ECO:0000256" key="14">
    <source>
        <dbReference type="ARBA" id="ARBA00023128"/>
    </source>
</evidence>
<keyword evidence="13 17" id="KW-0830">Ubiquinone</keyword>
<proteinExistence type="inferred from homology"/>
<dbReference type="PANTHER" id="PTHR46552">
    <property type="entry name" value="NADH-UBIQUINONE OXIDOREDUCTASE CHAIN 2"/>
    <property type="match status" value="1"/>
</dbReference>
<evidence type="ECO:0000256" key="17">
    <source>
        <dbReference type="RuleBase" id="RU003403"/>
    </source>
</evidence>
<dbReference type="PANTHER" id="PTHR46552:SF1">
    <property type="entry name" value="NADH-UBIQUINONE OXIDOREDUCTASE CHAIN 2"/>
    <property type="match status" value="1"/>
</dbReference>
<evidence type="ECO:0000256" key="16">
    <source>
        <dbReference type="ARBA" id="ARBA00049551"/>
    </source>
</evidence>
<keyword evidence="8 17" id="KW-0999">Mitochondrion inner membrane</keyword>
<dbReference type="Pfam" id="PF06444">
    <property type="entry name" value="NADH_dehy_S2_C"/>
    <property type="match status" value="1"/>
</dbReference>
<geneLocation type="mitochondrion" evidence="21"/>
<evidence type="ECO:0000256" key="9">
    <source>
        <dbReference type="ARBA" id="ARBA00022967"/>
    </source>
</evidence>
<keyword evidence="11 17" id="KW-1133">Transmembrane helix</keyword>
<dbReference type="EC" id="7.1.1.2" evidence="3 17"/>
<evidence type="ECO:0000256" key="7">
    <source>
        <dbReference type="ARBA" id="ARBA00022692"/>
    </source>
</evidence>
<evidence type="ECO:0000256" key="11">
    <source>
        <dbReference type="ARBA" id="ARBA00022989"/>
    </source>
</evidence>
<evidence type="ECO:0000256" key="3">
    <source>
        <dbReference type="ARBA" id="ARBA00012944"/>
    </source>
</evidence>
<organism evidence="21">
    <name type="scientific">Phrynomantis microps</name>
    <dbReference type="NCBI Taxonomy" id="143657"/>
    <lineage>
        <taxon>Eukaryota</taxon>
        <taxon>Metazoa</taxon>
        <taxon>Chordata</taxon>
        <taxon>Craniata</taxon>
        <taxon>Vertebrata</taxon>
        <taxon>Euteleostomi</taxon>
        <taxon>Amphibia</taxon>
        <taxon>Batrachia</taxon>
        <taxon>Anura</taxon>
        <taxon>Neobatrachia</taxon>
        <taxon>Microhyloidea</taxon>
        <taxon>Microhylidae</taxon>
        <taxon>Phrynomerinae</taxon>
        <taxon>Phrynomantis</taxon>
    </lineage>
</organism>
<dbReference type="GO" id="GO:0005743">
    <property type="term" value="C:mitochondrial inner membrane"/>
    <property type="evidence" value="ECO:0007669"/>
    <property type="project" value="UniProtKB-SubCell"/>
</dbReference>
<keyword evidence="6 17" id="KW-0679">Respiratory chain</keyword>
<keyword evidence="5" id="KW-0813">Transport</keyword>
<accession>S4V0P8</accession>
<comment type="subcellular location">
    <subcellularLocation>
        <location evidence="1 17">Mitochondrion inner membrane</location>
        <topology evidence="1 17">Multi-pass membrane protein</topology>
    </subcellularLocation>
</comment>
<feature type="transmembrane region" description="Helical" evidence="17">
    <location>
        <begin position="59"/>
        <end position="81"/>
    </location>
</feature>
<dbReference type="GO" id="GO:0006120">
    <property type="term" value="P:mitochondrial electron transport, NADH to ubiquinone"/>
    <property type="evidence" value="ECO:0007669"/>
    <property type="project" value="InterPro"/>
</dbReference>
<keyword evidence="9 17" id="KW-1278">Translocase</keyword>
<keyword evidence="12 17" id="KW-0520">NAD</keyword>
<gene>
    <name evidence="21" type="primary">ND2</name>
</gene>
<dbReference type="EMBL" id="JX564886">
    <property type="protein sequence ID" value="AGN71434.1"/>
    <property type="molecule type" value="Genomic_DNA"/>
</dbReference>
<feature type="transmembrane region" description="Helical" evidence="17">
    <location>
        <begin position="239"/>
        <end position="260"/>
    </location>
</feature>
<dbReference type="Pfam" id="PF00361">
    <property type="entry name" value="Proton_antipo_M"/>
    <property type="match status" value="1"/>
</dbReference>
<comment type="function">
    <text evidence="17">Core subunit of the mitochondrial membrane respiratory chain NADH dehydrogenase (Complex I) which catalyzes electron transfer from NADH through the respiratory chain, using ubiquinone as an electron acceptor. Essential for the catalytic activity and assembly of complex I.</text>
</comment>
<dbReference type="AlphaFoldDB" id="S4V0P8"/>
<keyword evidence="7 17" id="KW-0812">Transmembrane</keyword>
<evidence type="ECO:0000259" key="19">
    <source>
        <dbReference type="Pfam" id="PF00361"/>
    </source>
</evidence>
<name>S4V0P8_9NEOB</name>
<feature type="chain" id="PRO_5004524448" description="NADH-ubiquinone oxidoreductase chain 2" evidence="18">
    <location>
        <begin position="17"/>
        <end position="345"/>
    </location>
</feature>
<evidence type="ECO:0000256" key="6">
    <source>
        <dbReference type="ARBA" id="ARBA00022660"/>
    </source>
</evidence>
<evidence type="ECO:0000256" key="13">
    <source>
        <dbReference type="ARBA" id="ARBA00023075"/>
    </source>
</evidence>
<keyword evidence="15 17" id="KW-0472">Membrane</keyword>
<evidence type="ECO:0000256" key="12">
    <source>
        <dbReference type="ARBA" id="ARBA00023027"/>
    </source>
</evidence>
<feature type="transmembrane region" description="Helical" evidence="17">
    <location>
        <begin position="150"/>
        <end position="170"/>
    </location>
</feature>
<evidence type="ECO:0000313" key="21">
    <source>
        <dbReference type="EMBL" id="AGN71434.1"/>
    </source>
</evidence>
<dbReference type="InterPro" id="IPR003917">
    <property type="entry name" value="NADH_UbQ_OxRdtase_chain2"/>
</dbReference>
<evidence type="ECO:0000256" key="2">
    <source>
        <dbReference type="ARBA" id="ARBA00007012"/>
    </source>
</evidence>
<dbReference type="InterPro" id="IPR050175">
    <property type="entry name" value="Complex_I_Subunit_2"/>
</dbReference>
<feature type="transmembrane region" description="Helical" evidence="17">
    <location>
        <begin position="325"/>
        <end position="344"/>
    </location>
</feature>
<sequence>MAPLALFIFFSSLATGTTITLASHHWILAWIGLEINTLAIIPLMTKIPHPRAIEAATKYFLTQAAASALILFSAMMNTWLLGEWEMTSLSDSLSIPLSIAICTKLGLAPLHFWMPEVLQGIPLSTGLILSTWQKIAPMSLLIQISHSTNLQLMILLRLISIAVGGWRGINQTQLRKILAYSSIGHLGWMIIILKLNPNLTLFNFILYILMTSALFLTLMTMNTTNIPQLATSWPKTPTLTALSMLTLLSLGGLPPLTGFAPKLLISLELIKQNTPTLATMMLLISLLALFFYIRLTYVLTLTLAPNTPPSQTTWHSKLNKHTTITLSNSMAIFLLPITPTIFTLL</sequence>
<evidence type="ECO:0000256" key="18">
    <source>
        <dbReference type="SAM" id="SignalP"/>
    </source>
</evidence>
<comment type="similarity">
    <text evidence="2 17">Belongs to the complex I subunit 2 family.</text>
</comment>
<evidence type="ECO:0000256" key="10">
    <source>
        <dbReference type="ARBA" id="ARBA00022982"/>
    </source>
</evidence>
<dbReference type="InterPro" id="IPR001750">
    <property type="entry name" value="ND/Mrp_TM"/>
</dbReference>
<keyword evidence="10 17" id="KW-0249">Electron transport</keyword>
<feature type="signal peptide" evidence="18">
    <location>
        <begin position="1"/>
        <end position="16"/>
    </location>
</feature>
<evidence type="ECO:0000259" key="20">
    <source>
        <dbReference type="Pfam" id="PF06444"/>
    </source>
</evidence>
<keyword evidence="18" id="KW-0732">Signal</keyword>